<dbReference type="OrthoDB" id="660752at2"/>
<accession>A0A1K1Q183</accession>
<feature type="compositionally biased region" description="Polar residues" evidence="1">
    <location>
        <begin position="39"/>
        <end position="48"/>
    </location>
</feature>
<dbReference type="Proteomes" id="UP000182248">
    <property type="component" value="Unassembled WGS sequence"/>
</dbReference>
<keyword evidence="3" id="KW-1185">Reference proteome</keyword>
<protein>
    <submittedName>
        <fullName evidence="2">Uncharacterized protein</fullName>
    </submittedName>
</protein>
<evidence type="ECO:0000313" key="3">
    <source>
        <dbReference type="Proteomes" id="UP000182248"/>
    </source>
</evidence>
<organism evidence="2 3">
    <name type="scientific">Sinomicrobium oceani</name>
    <dbReference type="NCBI Taxonomy" id="1150368"/>
    <lineage>
        <taxon>Bacteria</taxon>
        <taxon>Pseudomonadati</taxon>
        <taxon>Bacteroidota</taxon>
        <taxon>Flavobacteriia</taxon>
        <taxon>Flavobacteriales</taxon>
        <taxon>Flavobacteriaceae</taxon>
        <taxon>Sinomicrobium</taxon>
    </lineage>
</organism>
<evidence type="ECO:0000313" key="2">
    <source>
        <dbReference type="EMBL" id="SFW53770.1"/>
    </source>
</evidence>
<proteinExistence type="predicted"/>
<dbReference type="STRING" id="1150368.SAMN02927921_02172"/>
<gene>
    <name evidence="2" type="ORF">SAMN02927921_02172</name>
</gene>
<evidence type="ECO:0000256" key="1">
    <source>
        <dbReference type="SAM" id="MobiDB-lite"/>
    </source>
</evidence>
<name>A0A1K1Q183_9FLAO</name>
<dbReference type="EMBL" id="FPJE01000011">
    <property type="protein sequence ID" value="SFW53770.1"/>
    <property type="molecule type" value="Genomic_DNA"/>
</dbReference>
<feature type="region of interest" description="Disordered" evidence="1">
    <location>
        <begin position="30"/>
        <end position="71"/>
    </location>
</feature>
<dbReference type="AlphaFoldDB" id="A0A1K1Q183"/>
<dbReference type="RefSeq" id="WP_072317399.1">
    <property type="nucleotide sequence ID" value="NZ_FPJE01000011.1"/>
</dbReference>
<sequence length="227" mass="26350">MRKPYISGLLYLFLLGNISCEQVKQSVRDTLREEPEVAETQSTVSDSTGGAPAVTEEEEDLPNREEVEPPRIPMTGNIEVLEKAEKALRNLPEFRDKPIYVYRSVYFYDDGRIHLQIQNAGQPLHVDTYRYNEGAWAEPEPVRLSVRDDIKRDLINLDEIPFANAFNVYQVLREKYTETGSSSEDYTFRLRIRNRTLRWYVPDIVTERESYALILKPDGTLKSMVKL</sequence>
<reference evidence="2 3" key="1">
    <citation type="submission" date="2016-11" db="EMBL/GenBank/DDBJ databases">
        <authorList>
            <person name="Jaros S."/>
            <person name="Januszkiewicz K."/>
            <person name="Wedrychowicz H."/>
        </authorList>
    </citation>
    <scope>NUCLEOTIDE SEQUENCE [LARGE SCALE GENOMIC DNA]</scope>
    <source>
        <strain evidence="2 3">CGMCC 1.12145</strain>
    </source>
</reference>